<sequence>MSGWSNPHIVDWFGDYARTAFQLFGDRVKYWITMNEPYQVCNQGYGDIVKAPMLNIKGVAEYICAKNLLLAHARAYHIYDEGFRSTQEGAIFISFSAQWYKPASENDTEAANEHNDFQWQFIDALIEDISCTGGNKSAKAFLYRNESVYGYYESPSFGDDLEALTYQKSEWIIDESEYIRYIPWGFHKLLTKIRRDYNNPPIIITENGFGTHGGLNDDDRVTYYKG</sequence>
<dbReference type="Proteomes" id="UP000691718">
    <property type="component" value="Unassembled WGS sequence"/>
</dbReference>
<evidence type="ECO:0000256" key="3">
    <source>
        <dbReference type="ARBA" id="ARBA00022801"/>
    </source>
</evidence>
<keyword evidence="4" id="KW-0326">Glycosidase</keyword>
<dbReference type="GO" id="GO:0005975">
    <property type="term" value="P:carbohydrate metabolic process"/>
    <property type="evidence" value="ECO:0007669"/>
    <property type="project" value="InterPro"/>
</dbReference>
<keyword evidence="3" id="KW-0378">Hydrolase</keyword>
<evidence type="ECO:0000313" key="7">
    <source>
        <dbReference type="EMBL" id="CAG5057839.1"/>
    </source>
</evidence>
<evidence type="ECO:0000256" key="6">
    <source>
        <dbReference type="RuleBase" id="RU003690"/>
    </source>
</evidence>
<dbReference type="InterPro" id="IPR018120">
    <property type="entry name" value="Glyco_hydro_1_AS"/>
</dbReference>
<evidence type="ECO:0000256" key="5">
    <source>
        <dbReference type="PROSITE-ProRule" id="PRU10055"/>
    </source>
</evidence>
<keyword evidence="8" id="KW-1185">Reference proteome</keyword>
<dbReference type="AlphaFoldDB" id="A0A8S3YFM9"/>
<proteinExistence type="inferred from homology"/>
<dbReference type="GO" id="GO:0008422">
    <property type="term" value="F:beta-glucosidase activity"/>
    <property type="evidence" value="ECO:0007669"/>
    <property type="project" value="TreeGrafter"/>
</dbReference>
<name>A0A8S3YFM9_PARAO</name>
<protein>
    <recommendedName>
        <fullName evidence="2">beta-glucosidase</fullName>
        <ecNumber evidence="2">3.2.1.21</ecNumber>
    </recommendedName>
</protein>
<evidence type="ECO:0000256" key="4">
    <source>
        <dbReference type="ARBA" id="ARBA00023295"/>
    </source>
</evidence>
<dbReference type="EC" id="3.2.1.21" evidence="2"/>
<comment type="caution">
    <text evidence="7">The sequence shown here is derived from an EMBL/GenBank/DDBJ whole genome shotgun (WGS) entry which is preliminary data.</text>
</comment>
<dbReference type="InterPro" id="IPR001360">
    <property type="entry name" value="Glyco_hydro_1"/>
</dbReference>
<dbReference type="PANTHER" id="PTHR10353">
    <property type="entry name" value="GLYCOSYL HYDROLASE"/>
    <property type="match status" value="1"/>
</dbReference>
<comment type="similarity">
    <text evidence="1 6">Belongs to the glycosyl hydrolase 1 family.</text>
</comment>
<dbReference type="OrthoDB" id="65569at2759"/>
<evidence type="ECO:0000256" key="1">
    <source>
        <dbReference type="ARBA" id="ARBA00010838"/>
    </source>
</evidence>
<evidence type="ECO:0000313" key="8">
    <source>
        <dbReference type="Proteomes" id="UP000691718"/>
    </source>
</evidence>
<evidence type="ECO:0000256" key="2">
    <source>
        <dbReference type="ARBA" id="ARBA00012744"/>
    </source>
</evidence>
<organism evidence="7 8">
    <name type="scientific">Parnassius apollo</name>
    <name type="common">Apollo butterfly</name>
    <name type="synonym">Papilio apollo</name>
    <dbReference type="NCBI Taxonomy" id="110799"/>
    <lineage>
        <taxon>Eukaryota</taxon>
        <taxon>Metazoa</taxon>
        <taxon>Ecdysozoa</taxon>
        <taxon>Arthropoda</taxon>
        <taxon>Hexapoda</taxon>
        <taxon>Insecta</taxon>
        <taxon>Pterygota</taxon>
        <taxon>Neoptera</taxon>
        <taxon>Endopterygota</taxon>
        <taxon>Lepidoptera</taxon>
        <taxon>Glossata</taxon>
        <taxon>Ditrysia</taxon>
        <taxon>Papilionoidea</taxon>
        <taxon>Papilionidae</taxon>
        <taxon>Parnassiinae</taxon>
        <taxon>Parnassini</taxon>
        <taxon>Parnassius</taxon>
        <taxon>Parnassius</taxon>
    </lineage>
</organism>
<feature type="active site" description="Nucleophile" evidence="5">
    <location>
        <position position="206"/>
    </location>
</feature>
<dbReference type="PANTHER" id="PTHR10353:SF36">
    <property type="entry name" value="LP05116P"/>
    <property type="match status" value="1"/>
</dbReference>
<dbReference type="EMBL" id="CAJQZP010001641">
    <property type="protein sequence ID" value="CAG5057839.1"/>
    <property type="molecule type" value="Genomic_DNA"/>
</dbReference>
<dbReference type="Pfam" id="PF00232">
    <property type="entry name" value="Glyco_hydro_1"/>
    <property type="match status" value="2"/>
</dbReference>
<accession>A0A8S3YFM9</accession>
<reference evidence="7" key="1">
    <citation type="submission" date="2021-04" db="EMBL/GenBank/DDBJ databases">
        <authorList>
            <person name="Tunstrom K."/>
        </authorList>
    </citation>
    <scope>NUCLEOTIDE SEQUENCE</scope>
</reference>
<dbReference type="PROSITE" id="PS00572">
    <property type="entry name" value="GLYCOSYL_HYDROL_F1_1"/>
    <property type="match status" value="1"/>
</dbReference>
<gene>
    <name evidence="7" type="ORF">PAPOLLO_LOCUS27354</name>
</gene>